<evidence type="ECO:0000256" key="1">
    <source>
        <dbReference type="SAM" id="MobiDB-lite"/>
    </source>
</evidence>
<reference evidence="2 3" key="1">
    <citation type="submission" date="2019-04" db="EMBL/GenBank/DDBJ databases">
        <title>Draft genome of the big-headed turtle Platysternon megacephalum.</title>
        <authorList>
            <person name="Gong S."/>
        </authorList>
    </citation>
    <scope>NUCLEOTIDE SEQUENCE [LARGE SCALE GENOMIC DNA]</scope>
    <source>
        <strain evidence="2">DO16091913</strain>
        <tissue evidence="2">Muscle</tissue>
    </source>
</reference>
<dbReference type="Proteomes" id="UP000297703">
    <property type="component" value="Unassembled WGS sequence"/>
</dbReference>
<protein>
    <submittedName>
        <fullName evidence="2">Synaptotagmin-1</fullName>
    </submittedName>
</protein>
<proteinExistence type="predicted"/>
<organism evidence="2 3">
    <name type="scientific">Platysternon megacephalum</name>
    <name type="common">big-headed turtle</name>
    <dbReference type="NCBI Taxonomy" id="55544"/>
    <lineage>
        <taxon>Eukaryota</taxon>
        <taxon>Metazoa</taxon>
        <taxon>Chordata</taxon>
        <taxon>Craniata</taxon>
        <taxon>Vertebrata</taxon>
        <taxon>Euteleostomi</taxon>
        <taxon>Archelosauria</taxon>
        <taxon>Testudinata</taxon>
        <taxon>Testudines</taxon>
        <taxon>Cryptodira</taxon>
        <taxon>Durocryptodira</taxon>
        <taxon>Testudinoidea</taxon>
        <taxon>Platysternidae</taxon>
        <taxon>Platysternon</taxon>
    </lineage>
</organism>
<keyword evidence="3" id="KW-1185">Reference proteome</keyword>
<evidence type="ECO:0000313" key="2">
    <source>
        <dbReference type="EMBL" id="TFK11801.1"/>
    </source>
</evidence>
<evidence type="ECO:0000313" key="3">
    <source>
        <dbReference type="Proteomes" id="UP000297703"/>
    </source>
</evidence>
<gene>
    <name evidence="2" type="ORF">DR999_PMT04986</name>
</gene>
<accession>A0A4D9EK85</accession>
<comment type="caution">
    <text evidence="2">The sequence shown here is derived from an EMBL/GenBank/DDBJ whole genome shotgun (WGS) entry which is preliminary data.</text>
</comment>
<feature type="compositionally biased region" description="Polar residues" evidence="1">
    <location>
        <begin position="126"/>
        <end position="137"/>
    </location>
</feature>
<dbReference type="AlphaFoldDB" id="A0A4D9EK85"/>
<name>A0A4D9EK85_9SAUR</name>
<feature type="compositionally biased region" description="Low complexity" evidence="1">
    <location>
        <begin position="96"/>
        <end position="110"/>
    </location>
</feature>
<dbReference type="EMBL" id="QXTE01000028">
    <property type="protein sequence ID" value="TFK11801.1"/>
    <property type="molecule type" value="Genomic_DNA"/>
</dbReference>
<reference evidence="2 3" key="2">
    <citation type="submission" date="2019-04" db="EMBL/GenBank/DDBJ databases">
        <title>The genome sequence of big-headed turtle.</title>
        <authorList>
            <person name="Gong S."/>
        </authorList>
    </citation>
    <scope>NUCLEOTIDE SEQUENCE [LARGE SCALE GENOMIC DNA]</scope>
    <source>
        <strain evidence="2">DO16091913</strain>
        <tissue evidence="2">Muscle</tissue>
    </source>
</reference>
<sequence>MGTYDRAPSLPSGRIVWLPAQPGRGSSAVCAPLLSASLPRKLPAPRTFPSPERFTFAPRAKPRPASQQAGRGRPRAPEPGNLPRGAPTPAGETRPGDAAAVPDPTAPASPRRGGDLGQLSPAARPQRQQSLSPGSQRRSPRDCEVGAKLSRRGGGESA</sequence>
<feature type="region of interest" description="Disordered" evidence="1">
    <location>
        <begin position="38"/>
        <end position="158"/>
    </location>
</feature>